<dbReference type="GO" id="GO:0008476">
    <property type="term" value="F:protein-tyrosine sulfotransferase activity"/>
    <property type="evidence" value="ECO:0007669"/>
    <property type="project" value="InterPro"/>
</dbReference>
<gene>
    <name evidence="2" type="ORF">GGR46_002821</name>
</gene>
<reference evidence="2 3" key="1">
    <citation type="submission" date="2020-08" db="EMBL/GenBank/DDBJ databases">
        <title>Genomic Encyclopedia of Type Strains, Phase IV (KMG-IV): sequencing the most valuable type-strain genomes for metagenomic binning, comparative biology and taxonomic classification.</title>
        <authorList>
            <person name="Goeker M."/>
        </authorList>
    </citation>
    <scope>NUCLEOTIDE SEQUENCE [LARGE SCALE GENOMIC DNA]</scope>
    <source>
        <strain evidence="2 3">DSM 101806</strain>
    </source>
</reference>
<dbReference type="PANTHER" id="PTHR12788:SF10">
    <property type="entry name" value="PROTEIN-TYROSINE SULFOTRANSFERASE"/>
    <property type="match status" value="1"/>
</dbReference>
<dbReference type="InterPro" id="IPR026634">
    <property type="entry name" value="TPST-like"/>
</dbReference>
<comment type="caution">
    <text evidence="2">The sequence shown here is derived from an EMBL/GenBank/DDBJ whole genome shotgun (WGS) entry which is preliminary data.</text>
</comment>
<evidence type="ECO:0000313" key="2">
    <source>
        <dbReference type="EMBL" id="MBB4099257.1"/>
    </source>
</evidence>
<organism evidence="2 3">
    <name type="scientific">Sphingomonas kyeonggiensis</name>
    <dbReference type="NCBI Taxonomy" id="1268553"/>
    <lineage>
        <taxon>Bacteria</taxon>
        <taxon>Pseudomonadati</taxon>
        <taxon>Pseudomonadota</taxon>
        <taxon>Alphaproteobacteria</taxon>
        <taxon>Sphingomonadales</taxon>
        <taxon>Sphingomonadaceae</taxon>
        <taxon>Sphingomonas</taxon>
    </lineage>
</organism>
<keyword evidence="3" id="KW-1185">Reference proteome</keyword>
<keyword evidence="1" id="KW-0808">Transferase</keyword>
<accession>A0A7W6JVH7</accession>
<dbReference type="PANTHER" id="PTHR12788">
    <property type="entry name" value="PROTEIN-TYROSINE SULFOTRANSFERASE 2"/>
    <property type="match status" value="1"/>
</dbReference>
<dbReference type="SUPFAM" id="SSF52540">
    <property type="entry name" value="P-loop containing nucleoside triphosphate hydrolases"/>
    <property type="match status" value="1"/>
</dbReference>
<dbReference type="PROSITE" id="PS51257">
    <property type="entry name" value="PROKAR_LIPOPROTEIN"/>
    <property type="match status" value="1"/>
</dbReference>
<protein>
    <submittedName>
        <fullName evidence="2">Tetratricopeptide (TPR) repeat protein</fullName>
    </submittedName>
</protein>
<dbReference type="Proteomes" id="UP000557392">
    <property type="component" value="Unassembled WGS sequence"/>
</dbReference>
<dbReference type="SUPFAM" id="SSF48452">
    <property type="entry name" value="TPR-like"/>
    <property type="match status" value="1"/>
</dbReference>
<dbReference type="EMBL" id="JACIEH010000002">
    <property type="protein sequence ID" value="MBB4099257.1"/>
    <property type="molecule type" value="Genomic_DNA"/>
</dbReference>
<evidence type="ECO:0000313" key="3">
    <source>
        <dbReference type="Proteomes" id="UP000557392"/>
    </source>
</evidence>
<dbReference type="InterPro" id="IPR011990">
    <property type="entry name" value="TPR-like_helical_dom_sf"/>
</dbReference>
<dbReference type="AlphaFoldDB" id="A0A7W6JVH7"/>
<evidence type="ECO:0000256" key="1">
    <source>
        <dbReference type="ARBA" id="ARBA00022679"/>
    </source>
</evidence>
<dbReference type="Pfam" id="PF13469">
    <property type="entry name" value="Sulfotransfer_3"/>
    <property type="match status" value="1"/>
</dbReference>
<dbReference type="InterPro" id="IPR027417">
    <property type="entry name" value="P-loop_NTPase"/>
</dbReference>
<dbReference type="Gene3D" id="1.25.40.10">
    <property type="entry name" value="Tetratricopeptide repeat domain"/>
    <property type="match status" value="1"/>
</dbReference>
<proteinExistence type="predicted"/>
<dbReference type="Gene3D" id="3.40.50.300">
    <property type="entry name" value="P-loop containing nucleotide triphosphate hydrolases"/>
    <property type="match status" value="1"/>
</dbReference>
<sequence length="616" mass="68174">MLDVIEKQDANQGPAQGSACACQSGLSRDKCCELDLSRTERVPPERHAEALTDLTRAFHAGDRETARRLAIEVLEVSPGQRDALGALFNLLREARQSQAAASVVNRMAHLDPNDATIRSVAANFFLEHNDIPHANMHGRMLVRLAPEESVAHFAMGRIFLASGKAQAAEVHLQLAEQLADPAKRNAPDLLAARALALREQGKFAAARAIYERLSEQNGLSLQMMLDWATLEESARDFPAAFALLDRADAMPGTDMRAAVMRAGLHRRVKEPQRALEAIGAPGEEVEGSGALLARGQILDSLGRHDEAFACFAAYKARVREGGGVYMAEEASQLVRALEDFFTEGRTRLLPRAAVREASPQPIFIVGFPRSGTTLVEQTLSSHPEISAGDELPIIHSIAQRTQLLLGSPGAYPIALSELWLGDRRGHVDTLRDLYLNEAREMGAVAPDKRWFTDKMPLNETHLGLIGLLFPRSPIIHLVRHPLDVVLSVFSNGLTHGFYCASALETAATHYALIADLIAHYRSAMPLHYHAVRYEDLVTDQEREVRAMLDFIGEPFDPGVLAFHENARHARTASYAQVTEKLYTRSRFRYRNYLKHLEPVIPILMPAIERLGYTVER</sequence>
<name>A0A7W6JVH7_9SPHN</name>